<proteinExistence type="predicted"/>
<name>A0A150Q6H6_SORCE</name>
<feature type="compositionally biased region" description="Acidic residues" evidence="1">
    <location>
        <begin position="93"/>
        <end position="130"/>
    </location>
</feature>
<dbReference type="Proteomes" id="UP000075260">
    <property type="component" value="Unassembled WGS sequence"/>
</dbReference>
<accession>A0A150Q6H6</accession>
<evidence type="ECO:0000313" key="3">
    <source>
        <dbReference type="Proteomes" id="UP000075260"/>
    </source>
</evidence>
<comment type="caution">
    <text evidence="2">The sequence shown here is derived from an EMBL/GenBank/DDBJ whole genome shotgun (WGS) entry which is preliminary data.</text>
</comment>
<feature type="region of interest" description="Disordered" evidence="1">
    <location>
        <begin position="87"/>
        <end position="130"/>
    </location>
</feature>
<protein>
    <submittedName>
        <fullName evidence="2">Uncharacterized protein</fullName>
    </submittedName>
</protein>
<dbReference type="AlphaFoldDB" id="A0A150Q6H6"/>
<gene>
    <name evidence="2" type="ORF">BE15_40170</name>
</gene>
<evidence type="ECO:0000256" key="1">
    <source>
        <dbReference type="SAM" id="MobiDB-lite"/>
    </source>
</evidence>
<organism evidence="2 3">
    <name type="scientific">Sorangium cellulosum</name>
    <name type="common">Polyangium cellulosum</name>
    <dbReference type="NCBI Taxonomy" id="56"/>
    <lineage>
        <taxon>Bacteria</taxon>
        <taxon>Pseudomonadati</taxon>
        <taxon>Myxococcota</taxon>
        <taxon>Polyangia</taxon>
        <taxon>Polyangiales</taxon>
        <taxon>Polyangiaceae</taxon>
        <taxon>Sorangium</taxon>
    </lineage>
</organism>
<reference evidence="2 3" key="1">
    <citation type="submission" date="2014-02" db="EMBL/GenBank/DDBJ databases">
        <title>The small core and large imbalanced accessory genome model reveals a collaborative survival strategy of Sorangium cellulosum strains in nature.</title>
        <authorList>
            <person name="Han K."/>
            <person name="Peng R."/>
            <person name="Blom J."/>
            <person name="Li Y.-Z."/>
        </authorList>
    </citation>
    <scope>NUCLEOTIDE SEQUENCE [LARGE SCALE GENOMIC DNA]</scope>
    <source>
        <strain evidence="2 3">So0008-312</strain>
    </source>
</reference>
<dbReference type="EMBL" id="JEMA01000988">
    <property type="protein sequence ID" value="KYF63577.1"/>
    <property type="molecule type" value="Genomic_DNA"/>
</dbReference>
<evidence type="ECO:0000313" key="2">
    <source>
        <dbReference type="EMBL" id="KYF63577.1"/>
    </source>
</evidence>
<sequence length="130" mass="14786">MEIHLDKRAVKQIRLSAADAVEEGDTEALREDVLEAFSEEQVEEIERRLDSGDFFEFLTDVLDEWGGDDVDELFELLETQLGDIGIDLKYEPREDDDELDEADDDDLADDDDEEGDDDDAELEPAADEDD</sequence>